<dbReference type="InterPro" id="IPR019775">
    <property type="entry name" value="WD40_repeat_CS"/>
</dbReference>
<dbReference type="RefSeq" id="XP_022835613.1">
    <property type="nucleotide sequence ID" value="XM_022979845.1"/>
</dbReference>
<keyword evidence="3" id="KW-0677">Repeat</keyword>
<dbReference type="InterPro" id="IPR015943">
    <property type="entry name" value="WD40/YVTN_repeat-like_dom_sf"/>
</dbReference>
<evidence type="ECO:0000256" key="3">
    <source>
        <dbReference type="ARBA" id="ARBA00022737"/>
    </source>
</evidence>
<dbReference type="Proteomes" id="UP000301870">
    <property type="component" value="Unplaced"/>
</dbReference>
<dbReference type="GeneID" id="111363056"/>
<gene>
    <name evidence="6" type="primary">LOC111363056</name>
</gene>
<reference evidence="6" key="1">
    <citation type="submission" date="2025-08" db="UniProtKB">
        <authorList>
            <consortium name="RefSeq"/>
        </authorList>
    </citation>
    <scope>IDENTIFICATION</scope>
    <source>
        <strain evidence="6">Ishihara</strain>
        <tissue evidence="6">Whole body</tissue>
    </source>
</reference>
<feature type="repeat" description="WD" evidence="4">
    <location>
        <begin position="436"/>
        <end position="470"/>
    </location>
</feature>
<dbReference type="InterPro" id="IPR039328">
    <property type="entry name" value="WDR89"/>
</dbReference>
<feature type="repeat" description="WD" evidence="4">
    <location>
        <begin position="341"/>
        <end position="377"/>
    </location>
</feature>
<dbReference type="InterPro" id="IPR036322">
    <property type="entry name" value="WD40_repeat_dom_sf"/>
</dbReference>
<protein>
    <recommendedName>
        <fullName evidence="1">WD repeat-containing protein 89</fullName>
    </recommendedName>
</protein>
<proteinExistence type="predicted"/>
<evidence type="ECO:0000313" key="5">
    <source>
        <dbReference type="Proteomes" id="UP000301870"/>
    </source>
</evidence>
<dbReference type="PROSITE" id="PS00678">
    <property type="entry name" value="WD_REPEATS_1"/>
    <property type="match status" value="1"/>
</dbReference>
<dbReference type="Pfam" id="PF00400">
    <property type="entry name" value="WD40"/>
    <property type="match status" value="2"/>
</dbReference>
<name>A0A9J7IZS5_SPOLT</name>
<dbReference type="InterPro" id="IPR001680">
    <property type="entry name" value="WD40_rpt"/>
</dbReference>
<organism evidence="5 6">
    <name type="scientific">Spodoptera litura</name>
    <name type="common">Asian cotton leafworm</name>
    <dbReference type="NCBI Taxonomy" id="69820"/>
    <lineage>
        <taxon>Eukaryota</taxon>
        <taxon>Metazoa</taxon>
        <taxon>Ecdysozoa</taxon>
        <taxon>Arthropoda</taxon>
        <taxon>Hexapoda</taxon>
        <taxon>Insecta</taxon>
        <taxon>Pterygota</taxon>
        <taxon>Neoptera</taxon>
        <taxon>Endopterygota</taxon>
        <taxon>Lepidoptera</taxon>
        <taxon>Glossata</taxon>
        <taxon>Ditrysia</taxon>
        <taxon>Noctuoidea</taxon>
        <taxon>Noctuidae</taxon>
        <taxon>Amphipyrinae</taxon>
        <taxon>Spodoptera</taxon>
    </lineage>
</organism>
<evidence type="ECO:0000313" key="6">
    <source>
        <dbReference type="RefSeq" id="XP_022835613.1"/>
    </source>
</evidence>
<dbReference type="SUPFAM" id="SSF50978">
    <property type="entry name" value="WD40 repeat-like"/>
    <property type="match status" value="1"/>
</dbReference>
<evidence type="ECO:0000256" key="1">
    <source>
        <dbReference type="ARBA" id="ARBA00021125"/>
    </source>
</evidence>
<dbReference type="SMART" id="SM00320">
    <property type="entry name" value="WD40"/>
    <property type="match status" value="4"/>
</dbReference>
<dbReference type="AlphaFoldDB" id="A0A9J7IZS5"/>
<dbReference type="Gene3D" id="2.130.10.10">
    <property type="entry name" value="YVTN repeat-like/Quinoprotein amine dehydrogenase"/>
    <property type="match status" value="2"/>
</dbReference>
<dbReference type="KEGG" id="sliu:111363056"/>
<accession>A0A9J7IZS5</accession>
<dbReference type="PROSITE" id="PS50082">
    <property type="entry name" value="WD_REPEATS_2"/>
    <property type="match status" value="2"/>
</dbReference>
<evidence type="ECO:0000256" key="2">
    <source>
        <dbReference type="ARBA" id="ARBA00022574"/>
    </source>
</evidence>
<evidence type="ECO:0000256" key="4">
    <source>
        <dbReference type="PROSITE-ProRule" id="PRU00221"/>
    </source>
</evidence>
<dbReference type="OrthoDB" id="25131at2759"/>
<dbReference type="PANTHER" id="PTHR22889:SF0">
    <property type="entry name" value="WD REPEAT-CONTAINING PROTEIN 89"/>
    <property type="match status" value="1"/>
</dbReference>
<dbReference type="PANTHER" id="PTHR22889">
    <property type="entry name" value="WD REPEAT-CONTAINING PROTEIN 89"/>
    <property type="match status" value="1"/>
</dbReference>
<sequence>WWQLASGLSSRDTLRVLLKELGPAAESDHLEHFDGLGTDPVIPPYLRYEGKVRNLRLSRREISVIINDIWIGKIDCQDMPMQDYVTKYFEDRYQQASVRAEWAYNVCAGAEQMLDEPQVKLFWGVLHGHLSERIYWGHRAHWLALKHNLYKRSKDQETISIEEFEKIAKSTFPLKSEVDIKNLMDVVRKQLKLKINSNDINLDKLFQENEEGFDRVEFARELFRQRQVAQDKYIREVVAELGGKHATNAVTVDNLKRAFAIVDPAIDHIRMERYIRWAFSDPTSDMNSIPPIPLRTLTTRLAAGDIERIGPRSLKLAVSLSDNSIEVYQLNNTSLTKICKLSGHDKSLTEVVCDPKEDHLLYSAAQDGLVKLWDTRTSGSCVQEYKDEEEELVRPYECMDISCNGRVLCAGSQLVEDDAYLVFWDNRVTKPLGGYWNSHTDDITQVKFHKSQTEILATGSLDGLINIFNVMELSEDDALTYSLNVENSVEKLSWLDEKQVACITQSNDLQFWDTESGDLLRTFTRDKISRSIKRSKADDCYLVDTYSSIDDTTVVLAGSYGGNGHVLRSAAAAAGGRLQPAAHFAANRQTVSCSHYDKDRDMLVTAGEAAIISVWIGSEAAENETTFGKISQSMNKLHMNRHKPY</sequence>
<dbReference type="PROSITE" id="PS50294">
    <property type="entry name" value="WD_REPEATS_REGION"/>
    <property type="match status" value="1"/>
</dbReference>
<keyword evidence="5" id="KW-1185">Reference proteome</keyword>
<feature type="non-terminal residue" evidence="6">
    <location>
        <position position="1"/>
    </location>
</feature>
<keyword evidence="2 4" id="KW-0853">WD repeat</keyword>